<feature type="compositionally biased region" description="Polar residues" evidence="7">
    <location>
        <begin position="271"/>
        <end position="280"/>
    </location>
</feature>
<organism evidence="9 10">
    <name type="scientific">Ramalina farinacea</name>
    <dbReference type="NCBI Taxonomy" id="258253"/>
    <lineage>
        <taxon>Eukaryota</taxon>
        <taxon>Fungi</taxon>
        <taxon>Dikarya</taxon>
        <taxon>Ascomycota</taxon>
        <taxon>Pezizomycotina</taxon>
        <taxon>Lecanoromycetes</taxon>
        <taxon>OSLEUM clade</taxon>
        <taxon>Lecanoromycetidae</taxon>
        <taxon>Lecanorales</taxon>
        <taxon>Lecanorineae</taxon>
        <taxon>Ramalinaceae</taxon>
        <taxon>Ramalina</taxon>
    </lineage>
</organism>
<dbReference type="InterPro" id="IPR013083">
    <property type="entry name" value="Znf_RING/FYVE/PHD"/>
</dbReference>
<keyword evidence="3 6" id="KW-0863">Zinc-finger</keyword>
<evidence type="ECO:0000256" key="6">
    <source>
        <dbReference type="PROSITE-ProRule" id="PRU00146"/>
    </source>
</evidence>
<dbReference type="GO" id="GO:0045893">
    <property type="term" value="P:positive regulation of DNA-templated transcription"/>
    <property type="evidence" value="ECO:0007669"/>
    <property type="project" value="TreeGrafter"/>
</dbReference>
<dbReference type="GO" id="GO:0048188">
    <property type="term" value="C:Set1C/COMPASS complex"/>
    <property type="evidence" value="ECO:0007669"/>
    <property type="project" value="InterPro"/>
</dbReference>
<evidence type="ECO:0000256" key="2">
    <source>
        <dbReference type="ARBA" id="ARBA00022723"/>
    </source>
</evidence>
<evidence type="ECO:0000259" key="8">
    <source>
        <dbReference type="PROSITE" id="PS50016"/>
    </source>
</evidence>
<dbReference type="SUPFAM" id="SSF57903">
    <property type="entry name" value="FYVE/PHD zinc finger"/>
    <property type="match status" value="1"/>
</dbReference>
<evidence type="ECO:0000256" key="1">
    <source>
        <dbReference type="ARBA" id="ARBA00004123"/>
    </source>
</evidence>
<dbReference type="GO" id="GO:0008270">
    <property type="term" value="F:zinc ion binding"/>
    <property type="evidence" value="ECO:0007669"/>
    <property type="project" value="UniProtKB-KW"/>
</dbReference>
<keyword evidence="2" id="KW-0479">Metal-binding</keyword>
<feature type="compositionally biased region" description="Low complexity" evidence="7">
    <location>
        <begin position="1"/>
        <end position="10"/>
    </location>
</feature>
<reference evidence="9" key="1">
    <citation type="journal article" date="2023" name="Genome Biol. Evol.">
        <title>First Whole Genome Sequence and Flow Cytometry Genome Size Data for the Lichen-Forming Fungus Ramalina farinacea (Ascomycota).</title>
        <authorList>
            <person name="Llewellyn T."/>
            <person name="Mian S."/>
            <person name="Hill R."/>
            <person name="Leitch I.J."/>
            <person name="Gaya E."/>
        </authorList>
    </citation>
    <scope>NUCLEOTIDE SEQUENCE</scope>
    <source>
        <strain evidence="9">LIQ254RAFAR</strain>
    </source>
</reference>
<dbReference type="InterPro" id="IPR019786">
    <property type="entry name" value="Zinc_finger_PHD-type_CS"/>
</dbReference>
<feature type="region of interest" description="Disordered" evidence="7">
    <location>
        <begin position="145"/>
        <end position="315"/>
    </location>
</feature>
<dbReference type="PROSITE" id="PS01359">
    <property type="entry name" value="ZF_PHD_1"/>
    <property type="match status" value="1"/>
</dbReference>
<dbReference type="Gene3D" id="3.30.40.10">
    <property type="entry name" value="Zinc/RING finger domain, C3HC4 (zinc finger)"/>
    <property type="match status" value="1"/>
</dbReference>
<feature type="region of interest" description="Disordered" evidence="7">
    <location>
        <begin position="627"/>
        <end position="691"/>
    </location>
</feature>
<feature type="compositionally biased region" description="Pro residues" evidence="7">
    <location>
        <begin position="11"/>
        <end position="22"/>
    </location>
</feature>
<evidence type="ECO:0000256" key="7">
    <source>
        <dbReference type="SAM" id="MobiDB-lite"/>
    </source>
</evidence>
<feature type="region of interest" description="Disordered" evidence="7">
    <location>
        <begin position="1"/>
        <end position="93"/>
    </location>
</feature>
<name>A0AA43QHK5_9LECA</name>
<evidence type="ECO:0000313" key="9">
    <source>
        <dbReference type="EMBL" id="MDI1486696.1"/>
    </source>
</evidence>
<feature type="compositionally biased region" description="Polar residues" evidence="7">
    <location>
        <begin position="470"/>
        <end position="479"/>
    </location>
</feature>
<accession>A0AA43QHK5</accession>
<dbReference type="SMART" id="SM00249">
    <property type="entry name" value="PHD"/>
    <property type="match status" value="1"/>
</dbReference>
<evidence type="ECO:0000313" key="10">
    <source>
        <dbReference type="Proteomes" id="UP001161017"/>
    </source>
</evidence>
<feature type="compositionally biased region" description="Low complexity" evidence="7">
    <location>
        <begin position="298"/>
        <end position="314"/>
    </location>
</feature>
<keyword evidence="10" id="KW-1185">Reference proteome</keyword>
<dbReference type="PANTHER" id="PTHR46174:SF1">
    <property type="entry name" value="CXXC-TYPE ZINC FINGER PROTEIN 1"/>
    <property type="match status" value="1"/>
</dbReference>
<dbReference type="AlphaFoldDB" id="A0AA43QHK5"/>
<feature type="compositionally biased region" description="Polar residues" evidence="7">
    <location>
        <begin position="527"/>
        <end position="538"/>
    </location>
</feature>
<gene>
    <name evidence="9" type="primary">SPP1</name>
    <name evidence="9" type="ORF">OHK93_005956</name>
</gene>
<dbReference type="InterPro" id="IPR011011">
    <property type="entry name" value="Znf_FYVE_PHD"/>
</dbReference>
<keyword evidence="4" id="KW-0862">Zinc</keyword>
<dbReference type="Pfam" id="PF00628">
    <property type="entry name" value="PHD"/>
    <property type="match status" value="1"/>
</dbReference>
<protein>
    <submittedName>
        <fullName evidence="9">COMPASS (Complex proteins associated with Set1p) component</fullName>
    </submittedName>
</protein>
<keyword evidence="5" id="KW-0539">Nucleus</keyword>
<comment type="subcellular location">
    <subcellularLocation>
        <location evidence="1">Nucleus</location>
    </subcellularLocation>
</comment>
<evidence type="ECO:0000256" key="3">
    <source>
        <dbReference type="ARBA" id="ARBA00022771"/>
    </source>
</evidence>
<feature type="domain" description="PHD-type" evidence="8">
    <location>
        <begin position="322"/>
        <end position="373"/>
    </location>
</feature>
<proteinExistence type="predicted"/>
<feature type="compositionally biased region" description="Low complexity" evidence="7">
    <location>
        <begin position="209"/>
        <end position="223"/>
    </location>
</feature>
<sequence>MPSSLSNILNPAPPSNNSPPSGPVFSTGNMNRQIPPPAIMTSPASQHRRRDSVSSPGLDALADAASHTAPLASPTMNNTAAFRRPSSGAQGIYSPGLAQLSEAVKISEGPQVFGGVLAGMNTQRTEERVDGGNVMRDVEMRDVETKREGNNGAAATTQIRAPLPGPEQDLPSLVIPEAQSEQVKVKTEMHDTPVQQNAPAVNGIAHADASPLPSSPAASTTAKDTLKPKAPPTKKRAAPKKGTASSIRPPASKKRKLDSSGEAHSADASPSRGTPSTARASATPVPARSHHKAKQPTSRSSSAVPVDDASAASSDTDEENKELFCICRKPDDHSVMIGCDGPCEDWFHLKCVAMTESKTALVQKWFCPNCAEKGFETLWKRMCRLPGCEKPARHDEKKGGTGIVSKYCGEEHGMEFMRRLVDPGGAVKHEGGVIGDVKNAVIGAATRGRRGGGDSDFSEADIQAAIAASESMNGATSKPSGHEISDEQDPTHLHGGVLNPPVLKTLVDTVKDVDEFHRLGSPAADPANTNGTTTATSHEINYTPTDLTTLSTISQKRSTLIHRRDMLVARDRFVDMVEARHRAVLAEVKEHDKNVKEMCGYDARLTWSDGQFDAWRLSEHGKAVLEKGVLDPPDDDGSKAEAGVNGIIANGLPNGLPNGIHHHDDDDPEPTSSPPPPSPDHTSNDEIGRGVCKKRRCERHRAWYKGQQTDNGFEKDLVRQALRKLELEEKEIRQRALVRGLEGGEK</sequence>
<comment type="caution">
    <text evidence="9">The sequence shown here is derived from an EMBL/GenBank/DDBJ whole genome shotgun (WGS) entry which is preliminary data.</text>
</comment>
<feature type="region of interest" description="Disordered" evidence="7">
    <location>
        <begin position="470"/>
        <end position="498"/>
    </location>
</feature>
<dbReference type="InterPro" id="IPR001965">
    <property type="entry name" value="Znf_PHD"/>
</dbReference>
<evidence type="ECO:0000256" key="4">
    <source>
        <dbReference type="ARBA" id="ARBA00022833"/>
    </source>
</evidence>
<dbReference type="PANTHER" id="PTHR46174">
    <property type="entry name" value="CXXC-TYPE ZINC FINGER PROTEIN 1"/>
    <property type="match status" value="1"/>
</dbReference>
<dbReference type="PROSITE" id="PS50016">
    <property type="entry name" value="ZF_PHD_2"/>
    <property type="match status" value="1"/>
</dbReference>
<feature type="region of interest" description="Disordered" evidence="7">
    <location>
        <begin position="519"/>
        <end position="538"/>
    </location>
</feature>
<dbReference type="InterPro" id="IPR037869">
    <property type="entry name" value="Spp1/CFP1"/>
</dbReference>
<evidence type="ECO:0000256" key="5">
    <source>
        <dbReference type="ARBA" id="ARBA00023242"/>
    </source>
</evidence>
<dbReference type="EMBL" id="JAPUFD010000004">
    <property type="protein sequence ID" value="MDI1486696.1"/>
    <property type="molecule type" value="Genomic_DNA"/>
</dbReference>
<feature type="compositionally biased region" description="Basic and acidic residues" evidence="7">
    <location>
        <begin position="480"/>
        <end position="492"/>
    </location>
</feature>
<dbReference type="InterPro" id="IPR019787">
    <property type="entry name" value="Znf_PHD-finger"/>
</dbReference>
<dbReference type="Proteomes" id="UP001161017">
    <property type="component" value="Unassembled WGS sequence"/>
</dbReference>